<name>A0AAN4Q1I3_PSESF</name>
<dbReference type="GO" id="GO:0003677">
    <property type="term" value="F:DNA binding"/>
    <property type="evidence" value="ECO:0007669"/>
    <property type="project" value="UniProtKB-KW"/>
</dbReference>
<proteinExistence type="predicted"/>
<comment type="caution">
    <text evidence="1">The sequence shown here is derived from an EMBL/GenBank/DDBJ whole genome shotgun (WGS) entry which is preliminary data.</text>
</comment>
<protein>
    <submittedName>
        <fullName evidence="1">DNA-binding transcriptional regulator</fullName>
    </submittedName>
</protein>
<organism evidence="1 2">
    <name type="scientific">Pseudomonas syringae pv. actinidiae</name>
    <dbReference type="NCBI Taxonomy" id="103796"/>
    <lineage>
        <taxon>Bacteria</taxon>
        <taxon>Pseudomonadati</taxon>
        <taxon>Pseudomonadota</taxon>
        <taxon>Gammaproteobacteria</taxon>
        <taxon>Pseudomonadales</taxon>
        <taxon>Pseudomonadaceae</taxon>
        <taxon>Pseudomonas</taxon>
        <taxon>Pseudomonas syringae</taxon>
    </lineage>
</organism>
<keyword evidence="1" id="KW-0238">DNA-binding</keyword>
<evidence type="ECO:0000313" key="1">
    <source>
        <dbReference type="EMBL" id="GBH15477.1"/>
    </source>
</evidence>
<dbReference type="AlphaFoldDB" id="A0AAN4Q1I3"/>
<dbReference type="Proteomes" id="UP000248291">
    <property type="component" value="Unassembled WGS sequence"/>
</dbReference>
<dbReference type="EMBL" id="BGKA01000053">
    <property type="protein sequence ID" value="GBH15477.1"/>
    <property type="molecule type" value="Genomic_DNA"/>
</dbReference>
<sequence length="42" mass="4934">MRFLMPAIEANLGTHQTRTDPEFGFFDCRHWHPSPLQKTCTD</sequence>
<reference evidence="1 2" key="1">
    <citation type="submission" date="2018-04" db="EMBL/GenBank/DDBJ databases">
        <title>Draft genome sequence of Pseudomonas syringae pv. actinidiae biovar 3 strains isolated from kiwifruit in Kagawa prefecture.</title>
        <authorList>
            <person name="Tabuchi M."/>
            <person name="Saito M."/>
            <person name="Fujiwara S."/>
            <person name="Sasa N."/>
            <person name="Akimitsu K."/>
            <person name="Gomi K."/>
            <person name="Konishi-Sugita S."/>
            <person name="Hamano K."/>
            <person name="Kataoka I."/>
        </authorList>
    </citation>
    <scope>NUCLEOTIDE SEQUENCE [LARGE SCALE GENOMIC DNA]</scope>
    <source>
        <strain evidence="1 2">MAFF212211</strain>
    </source>
</reference>
<accession>A0AAN4Q1I3</accession>
<gene>
    <name evidence="1" type="ORF">KPSA3_01404</name>
</gene>
<evidence type="ECO:0000313" key="2">
    <source>
        <dbReference type="Proteomes" id="UP000248291"/>
    </source>
</evidence>